<evidence type="ECO:0000313" key="3">
    <source>
        <dbReference type="Proteomes" id="UP000509638"/>
    </source>
</evidence>
<reference evidence="2 3" key="1">
    <citation type="submission" date="2020-06" db="EMBL/GenBank/DDBJ databases">
        <authorList>
            <person name="Jo H."/>
        </authorList>
    </citation>
    <scope>NUCLEOTIDE SEQUENCE [LARGE SCALE GENOMIC DNA]</scope>
    <source>
        <strain evidence="2 3">I46</strain>
    </source>
</reference>
<proteinExistence type="predicted"/>
<dbReference type="AlphaFoldDB" id="A0A7D5IWF6"/>
<dbReference type="SUPFAM" id="SSF53597">
    <property type="entry name" value="Dihydrofolate reductase-like"/>
    <property type="match status" value="1"/>
</dbReference>
<dbReference type="RefSeq" id="WP_178012374.1">
    <property type="nucleotide sequence ID" value="NZ_CP058316.1"/>
</dbReference>
<evidence type="ECO:0000259" key="1">
    <source>
        <dbReference type="Pfam" id="PF01872"/>
    </source>
</evidence>
<dbReference type="Proteomes" id="UP000509638">
    <property type="component" value="Chromosome"/>
</dbReference>
<dbReference type="GO" id="GO:0009231">
    <property type="term" value="P:riboflavin biosynthetic process"/>
    <property type="evidence" value="ECO:0007669"/>
    <property type="project" value="InterPro"/>
</dbReference>
<evidence type="ECO:0000313" key="2">
    <source>
        <dbReference type="EMBL" id="QLD11982.1"/>
    </source>
</evidence>
<sequence length="195" mass="21155">MGRIIVEQIITADGFVQDAEGGMKFMNAAPIDSTDSDQIRLLEHTGAIVLGRKTYEMFVEYWPAVDPADEPVAAPINSLPKHVVSNTIDVAPWGPHREATVQPGDPVAALTRLRTDVDGNVLVWGSLQLTDALFNAGLVDVLRLRQIPSLIGDGRGPTPRDLHQAVVHQVGLHAGSNWVTTEYELTPHSRLGPAF</sequence>
<accession>A0A7D5IWF6</accession>
<dbReference type="Gene3D" id="3.40.430.10">
    <property type="entry name" value="Dihydrofolate Reductase, subunit A"/>
    <property type="match status" value="1"/>
</dbReference>
<name>A0A7D5IWF6_9MICO</name>
<dbReference type="InterPro" id="IPR024072">
    <property type="entry name" value="DHFR-like_dom_sf"/>
</dbReference>
<dbReference type="Pfam" id="PF01872">
    <property type="entry name" value="RibD_C"/>
    <property type="match status" value="1"/>
</dbReference>
<dbReference type="EMBL" id="CP058316">
    <property type="protein sequence ID" value="QLD11982.1"/>
    <property type="molecule type" value="Genomic_DNA"/>
</dbReference>
<feature type="domain" description="Bacterial bifunctional deaminase-reductase C-terminal" evidence="1">
    <location>
        <begin position="4"/>
        <end position="164"/>
    </location>
</feature>
<organism evidence="2 3">
    <name type="scientific">Microbacterium oleivorans</name>
    <dbReference type="NCBI Taxonomy" id="273677"/>
    <lineage>
        <taxon>Bacteria</taxon>
        <taxon>Bacillati</taxon>
        <taxon>Actinomycetota</taxon>
        <taxon>Actinomycetes</taxon>
        <taxon>Micrococcales</taxon>
        <taxon>Microbacteriaceae</taxon>
        <taxon>Microbacterium</taxon>
    </lineage>
</organism>
<protein>
    <submittedName>
        <fullName evidence="2">Dihydrofolate reductase family protein</fullName>
    </submittedName>
</protein>
<dbReference type="InterPro" id="IPR002734">
    <property type="entry name" value="RibDG_C"/>
</dbReference>
<gene>
    <name evidence="2" type="ORF">HW566_09530</name>
</gene>
<dbReference type="GO" id="GO:0008703">
    <property type="term" value="F:5-amino-6-(5-phosphoribosylamino)uracil reductase activity"/>
    <property type="evidence" value="ECO:0007669"/>
    <property type="project" value="InterPro"/>
</dbReference>